<gene>
    <name evidence="1" type="ORF">CSUB01_04009</name>
</gene>
<accession>A0A066X754</accession>
<dbReference type="OMA" id="HHENATM"/>
<organism evidence="1 2">
    <name type="scientific">Colletotrichum sublineola</name>
    <name type="common">Sorghum anthracnose fungus</name>
    <dbReference type="NCBI Taxonomy" id="1173701"/>
    <lineage>
        <taxon>Eukaryota</taxon>
        <taxon>Fungi</taxon>
        <taxon>Dikarya</taxon>
        <taxon>Ascomycota</taxon>
        <taxon>Pezizomycotina</taxon>
        <taxon>Sordariomycetes</taxon>
        <taxon>Hypocreomycetidae</taxon>
        <taxon>Glomerellales</taxon>
        <taxon>Glomerellaceae</taxon>
        <taxon>Colletotrichum</taxon>
        <taxon>Colletotrichum graminicola species complex</taxon>
    </lineage>
</organism>
<dbReference type="AlphaFoldDB" id="A0A066X754"/>
<dbReference type="GO" id="GO:0006044">
    <property type="term" value="P:N-acetylglucosamine metabolic process"/>
    <property type="evidence" value="ECO:0007669"/>
    <property type="project" value="TreeGrafter"/>
</dbReference>
<evidence type="ECO:0000313" key="2">
    <source>
        <dbReference type="Proteomes" id="UP000027238"/>
    </source>
</evidence>
<dbReference type="eggNOG" id="ENOG502QPVW">
    <property type="taxonomic scope" value="Eukaryota"/>
</dbReference>
<name>A0A066X754_COLSU</name>
<comment type="caution">
    <text evidence="1">The sequence shown here is derived from an EMBL/GenBank/DDBJ whole genome shotgun (WGS) entry which is preliminary data.</text>
</comment>
<reference evidence="2" key="1">
    <citation type="journal article" date="2014" name="Genome Announc.">
        <title>Draft genome sequence of Colletotrichum sublineola, a destructive pathogen of cultivated sorghum.</title>
        <authorList>
            <person name="Baroncelli R."/>
            <person name="Sanz-Martin J.M."/>
            <person name="Rech G.E."/>
            <person name="Sukno S.A."/>
            <person name="Thon M.R."/>
        </authorList>
    </citation>
    <scope>NUCLEOTIDE SEQUENCE [LARGE SCALE GENOMIC DNA]</scope>
    <source>
        <strain evidence="2">TX430BB</strain>
    </source>
</reference>
<dbReference type="Pfam" id="PF04724">
    <property type="entry name" value="Glyco_transf_17"/>
    <property type="match status" value="1"/>
</dbReference>
<evidence type="ECO:0000313" key="1">
    <source>
        <dbReference type="EMBL" id="KDN64983.1"/>
    </source>
</evidence>
<dbReference type="InterPro" id="IPR006813">
    <property type="entry name" value="Glyco_trans_17"/>
</dbReference>
<dbReference type="OrthoDB" id="6474464at2759"/>
<dbReference type="EMBL" id="JMSE01001078">
    <property type="protein sequence ID" value="KDN64983.1"/>
    <property type="molecule type" value="Genomic_DNA"/>
</dbReference>
<dbReference type="Proteomes" id="UP000027238">
    <property type="component" value="Unassembled WGS sequence"/>
</dbReference>
<proteinExistence type="predicted"/>
<sequence length="267" mass="30660">MSRPSPSHQIKYLAMLASVIFIWLVWRLDLHQEVDEKTHQSGHPSGTAYNDRTSNNVLPLEKAGEYCGHYRLKPANYGLVRKRKVFDLLLINTDVEMLEVRMRQMAADVGYFVILESDKSFADHFKPLYIKANLDLFKPWHDKIILQTIDLEALKNGSTWDRKAKSHNAMYGQVFSMLVGEQAAATDDVLIVSDVDEIPKPKILRALRNCNIPPRVTIYSRIYYYSYQWLARNDCAHPQATVYRGSDTVLPGDLRNNADDHHFNHGG</sequence>
<dbReference type="PANTHER" id="PTHR12224">
    <property type="entry name" value="BETA-1,4-MANNOSYL-GLYCOPROTEIN BETA-1,4-N-ACETYLGLUCOSAMINYL-TRANSFERASE"/>
    <property type="match status" value="1"/>
</dbReference>
<keyword evidence="2" id="KW-1185">Reference proteome</keyword>
<dbReference type="GO" id="GO:0003830">
    <property type="term" value="F:beta-1,4-mannosylglycoprotein 4-beta-N-acetylglucosaminyltransferase activity"/>
    <property type="evidence" value="ECO:0007669"/>
    <property type="project" value="InterPro"/>
</dbReference>
<dbReference type="GO" id="GO:0016020">
    <property type="term" value="C:membrane"/>
    <property type="evidence" value="ECO:0007669"/>
    <property type="project" value="InterPro"/>
</dbReference>
<protein>
    <submittedName>
        <fullName evidence="1">Putative glycosyltransferase family 17</fullName>
    </submittedName>
</protein>
<dbReference type="STRING" id="1173701.A0A066X754"/>
<keyword evidence="1" id="KW-0808">Transferase</keyword>
<dbReference type="HOGENOM" id="CLU_038606_1_0_1"/>
<dbReference type="PANTHER" id="PTHR12224:SF0">
    <property type="entry name" value="BETA-1,4-MANNOSYL-GLYCOPROTEIN 4-BETA-N-ACETYLGLUCOSAMINYLTRANSFERASE"/>
    <property type="match status" value="1"/>
</dbReference>